<reference evidence="2 3" key="1">
    <citation type="submission" date="2013-11" db="EMBL/GenBank/DDBJ databases">
        <title>The Damaraland mole rat (Fukomys damarensis) genome and evolution of African mole rats.</title>
        <authorList>
            <person name="Gladyshev V.N."/>
            <person name="Fang X."/>
        </authorList>
    </citation>
    <scope>NUCLEOTIDE SEQUENCE [LARGE SCALE GENOMIC DNA]</scope>
    <source>
        <tissue evidence="2">Liver</tissue>
    </source>
</reference>
<evidence type="ECO:0000313" key="3">
    <source>
        <dbReference type="Proteomes" id="UP000028990"/>
    </source>
</evidence>
<dbReference type="EMBL" id="KN123014">
    <property type="protein sequence ID" value="KFO27083.1"/>
    <property type="molecule type" value="Genomic_DNA"/>
</dbReference>
<dbReference type="Proteomes" id="UP000028990">
    <property type="component" value="Unassembled WGS sequence"/>
</dbReference>
<gene>
    <name evidence="2" type="ORF">H920_11488</name>
</gene>
<name>A0A091D9B3_FUKDA</name>
<evidence type="ECO:0000313" key="2">
    <source>
        <dbReference type="EMBL" id="KFO27083.1"/>
    </source>
</evidence>
<protein>
    <submittedName>
        <fullName evidence="2">Uncharacterized protein</fullName>
    </submittedName>
</protein>
<accession>A0A091D9B3</accession>
<keyword evidence="3" id="KW-1185">Reference proteome</keyword>
<sequence length="175" mass="18622">MLTVKAQKLLPAKSFTERRCQHHRDGTCTSARLRPQMDGTAGCRVHSSRVLRRCAPTPSGLFFVPESPRPCQEEEQGGEATGGTWELGKNPAKETASGPVQPVPAQGQGARRWAGGDLTGAEVTVPKGILQGGREALPRNRESLGQAALLRLGTAGRHPPGRVAPEGSRLHPEQG</sequence>
<organism evidence="2 3">
    <name type="scientific">Fukomys damarensis</name>
    <name type="common">Damaraland mole rat</name>
    <name type="synonym">Cryptomys damarensis</name>
    <dbReference type="NCBI Taxonomy" id="885580"/>
    <lineage>
        <taxon>Eukaryota</taxon>
        <taxon>Metazoa</taxon>
        <taxon>Chordata</taxon>
        <taxon>Craniata</taxon>
        <taxon>Vertebrata</taxon>
        <taxon>Euteleostomi</taxon>
        <taxon>Mammalia</taxon>
        <taxon>Eutheria</taxon>
        <taxon>Euarchontoglires</taxon>
        <taxon>Glires</taxon>
        <taxon>Rodentia</taxon>
        <taxon>Hystricomorpha</taxon>
        <taxon>Bathyergidae</taxon>
        <taxon>Fukomys</taxon>
    </lineage>
</organism>
<feature type="compositionally biased region" description="Low complexity" evidence="1">
    <location>
        <begin position="105"/>
        <end position="116"/>
    </location>
</feature>
<dbReference type="AlphaFoldDB" id="A0A091D9B3"/>
<feature type="region of interest" description="Disordered" evidence="1">
    <location>
        <begin position="66"/>
        <end position="119"/>
    </location>
</feature>
<proteinExistence type="predicted"/>
<feature type="region of interest" description="Disordered" evidence="1">
    <location>
        <begin position="151"/>
        <end position="175"/>
    </location>
</feature>
<evidence type="ECO:0000256" key="1">
    <source>
        <dbReference type="SAM" id="MobiDB-lite"/>
    </source>
</evidence>